<dbReference type="Gene3D" id="3.30.70.270">
    <property type="match status" value="1"/>
</dbReference>
<dbReference type="InterPro" id="IPR000477">
    <property type="entry name" value="RT_dom"/>
</dbReference>
<comment type="caution">
    <text evidence="2">The sequence shown here is derived from an EMBL/GenBank/DDBJ whole genome shotgun (WGS) entry which is preliminary data.</text>
</comment>
<dbReference type="PANTHER" id="PTHR24559:SF444">
    <property type="entry name" value="REVERSE TRANSCRIPTASE DOMAIN-CONTAINING PROTEIN"/>
    <property type="match status" value="1"/>
</dbReference>
<dbReference type="InterPro" id="IPR043128">
    <property type="entry name" value="Rev_trsase/Diguanyl_cyclase"/>
</dbReference>
<dbReference type="InterPro" id="IPR053134">
    <property type="entry name" value="RNA-dir_DNA_polymerase"/>
</dbReference>
<evidence type="ECO:0000313" key="2">
    <source>
        <dbReference type="EMBL" id="KAE9360116.1"/>
    </source>
</evidence>
<feature type="domain" description="Reverse transcriptase" evidence="1">
    <location>
        <begin position="146"/>
        <end position="203"/>
    </location>
</feature>
<dbReference type="PANTHER" id="PTHR24559">
    <property type="entry name" value="TRANSPOSON TY3-I GAG-POL POLYPROTEIN"/>
    <property type="match status" value="1"/>
</dbReference>
<evidence type="ECO:0000259" key="1">
    <source>
        <dbReference type="Pfam" id="PF00078"/>
    </source>
</evidence>
<dbReference type="Proteomes" id="UP000486351">
    <property type="component" value="Unassembled WGS sequence"/>
</dbReference>
<organism evidence="2 3">
    <name type="scientific">Phytophthora fragariae</name>
    <dbReference type="NCBI Taxonomy" id="53985"/>
    <lineage>
        <taxon>Eukaryota</taxon>
        <taxon>Sar</taxon>
        <taxon>Stramenopiles</taxon>
        <taxon>Oomycota</taxon>
        <taxon>Peronosporomycetes</taxon>
        <taxon>Peronosporales</taxon>
        <taxon>Peronosporaceae</taxon>
        <taxon>Phytophthora</taxon>
    </lineage>
</organism>
<protein>
    <recommendedName>
        <fullName evidence="1">Reverse transcriptase domain-containing protein</fullName>
    </recommendedName>
</protein>
<name>A0A6G0SJ79_9STRA</name>
<dbReference type="InterPro" id="IPR043502">
    <property type="entry name" value="DNA/RNA_pol_sf"/>
</dbReference>
<dbReference type="SUPFAM" id="SSF51283">
    <property type="entry name" value="dUTPase-like"/>
    <property type="match status" value="1"/>
</dbReference>
<accession>A0A6G0SJ79</accession>
<dbReference type="Pfam" id="PF00078">
    <property type="entry name" value="RVT_1"/>
    <property type="match status" value="1"/>
</dbReference>
<dbReference type="InterPro" id="IPR036157">
    <property type="entry name" value="dUTPase-like_sf"/>
</dbReference>
<proteinExistence type="predicted"/>
<evidence type="ECO:0000313" key="3">
    <source>
        <dbReference type="Proteomes" id="UP000486351"/>
    </source>
</evidence>
<sequence>MIDLEENTLTLKGTGEVFPLGTPRVEEMHSTRISSTVCLRPGGQALVVTDVQGKAPEDATVLIEGLQEVDATVRVARTLYTVHDGKVLVEVCNASAEEVTIRKGTLLAAATVVPETAFASSASTDGGKLGHIRPSTSPWASPVLMIRKPDGGIRFCIDYRRLNAVTIKDCYPMPLIDDILDVLGKAKLFSTMDIASGYWNVPIYGCRQC</sequence>
<dbReference type="CDD" id="cd01647">
    <property type="entry name" value="RT_LTR"/>
    <property type="match status" value="1"/>
</dbReference>
<gene>
    <name evidence="2" type="ORF">PF008_g1946</name>
</gene>
<dbReference type="EMBL" id="QXFY01000051">
    <property type="protein sequence ID" value="KAE9360116.1"/>
    <property type="molecule type" value="Genomic_DNA"/>
</dbReference>
<dbReference type="SUPFAM" id="SSF56672">
    <property type="entry name" value="DNA/RNA polymerases"/>
    <property type="match status" value="1"/>
</dbReference>
<dbReference type="AlphaFoldDB" id="A0A6G0SJ79"/>
<reference evidence="2 3" key="1">
    <citation type="submission" date="2018-09" db="EMBL/GenBank/DDBJ databases">
        <title>Genomic investigation of the strawberry pathogen Phytophthora fragariae indicates pathogenicity is determined by transcriptional variation in three key races.</title>
        <authorList>
            <person name="Adams T.M."/>
            <person name="Armitage A.D."/>
            <person name="Sobczyk M.K."/>
            <person name="Bates H.J."/>
            <person name="Dunwell J.M."/>
            <person name="Nellist C.F."/>
            <person name="Harrison R.J."/>
        </authorList>
    </citation>
    <scope>NUCLEOTIDE SEQUENCE [LARGE SCALE GENOMIC DNA]</scope>
    <source>
        <strain evidence="2 3">NOV-77</strain>
    </source>
</reference>
<dbReference type="Gene3D" id="3.10.10.10">
    <property type="entry name" value="HIV Type 1 Reverse Transcriptase, subunit A, domain 1"/>
    <property type="match status" value="1"/>
</dbReference>